<sequence>MSFDCSAQIEDLIVSARMNVSDFTYDLPDELIAQYPPEKRGTSRLLKVRQGQPFMDASFGDLLHELRAGDVMVLNNTKVVPARMFGQKESGGRIEVLLERVTGEDSLLAQIRASRAPKPGQKLMIDGDDQVRLTVLGRQDTFFELQVNGLQASLFDWLERVGHMPLPPYIERADEHSDQERYQTVFAEQKGAVAAPTAGLHYDDTLLAAIRDKGVEIVTITLHVGAGTYQPVRVNSVEEHVMHSEYIEVSDAACKAIIAAKQHGGRVLAVGTTVVRSLETAARAAGDAALIAPFTGDTDIFIYPGFQFKVVDLLQTNFHLPESTLLMLVSAFAGPETIRSAYQHAITQKYRFFSYGDAMLLERAASV</sequence>
<evidence type="ECO:0000256" key="10">
    <source>
        <dbReference type="ARBA" id="ARBA00066503"/>
    </source>
</evidence>
<organism evidence="14 15">
    <name type="scientific">Arenicella chitinivorans</name>
    <dbReference type="NCBI Taxonomy" id="1329800"/>
    <lineage>
        <taxon>Bacteria</taxon>
        <taxon>Pseudomonadati</taxon>
        <taxon>Pseudomonadota</taxon>
        <taxon>Gammaproteobacteria</taxon>
        <taxon>Arenicellales</taxon>
        <taxon>Arenicellaceae</taxon>
        <taxon>Arenicella</taxon>
    </lineage>
</organism>
<evidence type="ECO:0000256" key="5">
    <source>
        <dbReference type="ARBA" id="ARBA00022679"/>
    </source>
</evidence>
<dbReference type="PANTHER" id="PTHR30307">
    <property type="entry name" value="S-ADENOSYLMETHIONINE:TRNA RIBOSYLTRANSFERASE-ISOMERASE"/>
    <property type="match status" value="1"/>
</dbReference>
<gene>
    <name evidence="13 14" type="primary">queA</name>
    <name evidence="14" type="ORF">GCM10008090_25830</name>
</gene>
<keyword evidence="5 13" id="KW-0808">Transferase</keyword>
<evidence type="ECO:0000256" key="13">
    <source>
        <dbReference type="HAMAP-Rule" id="MF_00113"/>
    </source>
</evidence>
<comment type="pathway">
    <text evidence="2 13">tRNA modification; tRNA-queuosine biosynthesis.</text>
</comment>
<dbReference type="NCBIfam" id="NF001140">
    <property type="entry name" value="PRK00147.1"/>
    <property type="match status" value="1"/>
</dbReference>
<comment type="subcellular location">
    <subcellularLocation>
        <location evidence="1 13">Cytoplasm</location>
    </subcellularLocation>
</comment>
<dbReference type="HAMAP" id="MF_00113">
    <property type="entry name" value="QueA"/>
    <property type="match status" value="1"/>
</dbReference>
<dbReference type="SUPFAM" id="SSF111337">
    <property type="entry name" value="QueA-like"/>
    <property type="match status" value="1"/>
</dbReference>
<comment type="caution">
    <text evidence="14">The sequence shown here is derived from an EMBL/GenBank/DDBJ whole genome shotgun (WGS) entry which is preliminary data.</text>
</comment>
<dbReference type="NCBIfam" id="TIGR00113">
    <property type="entry name" value="queA"/>
    <property type="match status" value="1"/>
</dbReference>
<comment type="function">
    <text evidence="13">Transfers and isomerizes the ribose moiety from AdoMet to the 7-aminomethyl group of 7-deazaguanine (preQ1-tRNA) to give epoxyqueuosine (oQ-tRNA).</text>
</comment>
<protein>
    <recommendedName>
        <fullName evidence="11 13">S-adenosylmethionine:tRNA ribosyltransferase-isomerase</fullName>
        <ecNumber evidence="10 13">2.4.99.17</ecNumber>
    </recommendedName>
    <alternativeName>
        <fullName evidence="12 13">Queuosine biosynthesis protein QueA</fullName>
    </alternativeName>
</protein>
<evidence type="ECO:0000256" key="12">
    <source>
        <dbReference type="ARBA" id="ARBA00076160"/>
    </source>
</evidence>
<keyword evidence="15" id="KW-1185">Reference proteome</keyword>
<dbReference type="EMBL" id="BMXA01000005">
    <property type="protein sequence ID" value="GHA15105.1"/>
    <property type="molecule type" value="Genomic_DNA"/>
</dbReference>
<dbReference type="InterPro" id="IPR036100">
    <property type="entry name" value="QueA_sf"/>
</dbReference>
<dbReference type="GO" id="GO:0051075">
    <property type="term" value="F:S-adenosylmethionine:tRNA ribosyltransferase-isomerase activity"/>
    <property type="evidence" value="ECO:0007669"/>
    <property type="project" value="UniProtKB-EC"/>
</dbReference>
<dbReference type="InterPro" id="IPR042118">
    <property type="entry name" value="QueA_dom1"/>
</dbReference>
<evidence type="ECO:0000256" key="6">
    <source>
        <dbReference type="ARBA" id="ARBA00022691"/>
    </source>
</evidence>
<evidence type="ECO:0000256" key="7">
    <source>
        <dbReference type="ARBA" id="ARBA00022785"/>
    </source>
</evidence>
<evidence type="ECO:0000313" key="14">
    <source>
        <dbReference type="EMBL" id="GHA15105.1"/>
    </source>
</evidence>
<accession>A0A918RZA6</accession>
<evidence type="ECO:0000313" key="15">
    <source>
        <dbReference type="Proteomes" id="UP000614811"/>
    </source>
</evidence>
<dbReference type="GO" id="GO:0005737">
    <property type="term" value="C:cytoplasm"/>
    <property type="evidence" value="ECO:0007669"/>
    <property type="project" value="UniProtKB-SubCell"/>
</dbReference>
<comment type="similarity">
    <text evidence="9 13">Belongs to the QueA family.</text>
</comment>
<evidence type="ECO:0000256" key="9">
    <source>
        <dbReference type="ARBA" id="ARBA00061210"/>
    </source>
</evidence>
<dbReference type="Gene3D" id="3.40.1780.10">
    <property type="entry name" value="QueA-like"/>
    <property type="match status" value="1"/>
</dbReference>
<proteinExistence type="inferred from homology"/>
<keyword evidence="7 13" id="KW-0671">Queuosine biosynthesis</keyword>
<dbReference type="EC" id="2.4.99.17" evidence="10 13"/>
<dbReference type="GO" id="GO:0008616">
    <property type="term" value="P:tRNA queuosine(34) biosynthetic process"/>
    <property type="evidence" value="ECO:0007669"/>
    <property type="project" value="UniProtKB-UniRule"/>
</dbReference>
<evidence type="ECO:0000256" key="2">
    <source>
        <dbReference type="ARBA" id="ARBA00004691"/>
    </source>
</evidence>
<dbReference type="InterPro" id="IPR003699">
    <property type="entry name" value="QueA"/>
</dbReference>
<name>A0A918RZA6_9GAMM</name>
<evidence type="ECO:0000256" key="3">
    <source>
        <dbReference type="ARBA" id="ARBA00011245"/>
    </source>
</evidence>
<keyword evidence="6 13" id="KW-0949">S-adenosyl-L-methionine</keyword>
<dbReference type="AlphaFoldDB" id="A0A918RZA6"/>
<evidence type="ECO:0000256" key="1">
    <source>
        <dbReference type="ARBA" id="ARBA00004496"/>
    </source>
</evidence>
<comment type="subunit">
    <text evidence="3 13">Monomer.</text>
</comment>
<evidence type="ECO:0000256" key="4">
    <source>
        <dbReference type="ARBA" id="ARBA00022490"/>
    </source>
</evidence>
<evidence type="ECO:0000256" key="11">
    <source>
        <dbReference type="ARBA" id="ARBA00069325"/>
    </source>
</evidence>
<dbReference type="Proteomes" id="UP000614811">
    <property type="component" value="Unassembled WGS sequence"/>
</dbReference>
<evidence type="ECO:0000256" key="8">
    <source>
        <dbReference type="ARBA" id="ARBA00052751"/>
    </source>
</evidence>
<dbReference type="FunFam" id="3.40.1780.10:FF:000001">
    <property type="entry name" value="S-adenosylmethionine:tRNA ribosyltransferase-isomerase"/>
    <property type="match status" value="1"/>
</dbReference>
<reference evidence="14" key="1">
    <citation type="journal article" date="2014" name="Int. J. Syst. Evol. Microbiol.">
        <title>Complete genome sequence of Corynebacterium casei LMG S-19264T (=DSM 44701T), isolated from a smear-ripened cheese.</title>
        <authorList>
            <consortium name="US DOE Joint Genome Institute (JGI-PGF)"/>
            <person name="Walter F."/>
            <person name="Albersmeier A."/>
            <person name="Kalinowski J."/>
            <person name="Ruckert C."/>
        </authorList>
    </citation>
    <scope>NUCLEOTIDE SEQUENCE</scope>
    <source>
        <strain evidence="14">KCTC 12711</strain>
    </source>
</reference>
<dbReference type="Gene3D" id="2.40.10.240">
    <property type="entry name" value="QueA-like"/>
    <property type="match status" value="1"/>
</dbReference>
<dbReference type="Pfam" id="PF02547">
    <property type="entry name" value="Queuosine_synth"/>
    <property type="match status" value="1"/>
</dbReference>
<dbReference type="InterPro" id="IPR042119">
    <property type="entry name" value="QueA_dom2"/>
</dbReference>
<comment type="catalytic activity">
    <reaction evidence="8 13">
        <text>7-aminomethyl-7-carbaguanosine(34) in tRNA + S-adenosyl-L-methionine = epoxyqueuosine(34) in tRNA + adenine + L-methionine + 2 H(+)</text>
        <dbReference type="Rhea" id="RHEA:32155"/>
        <dbReference type="Rhea" id="RHEA-COMP:10342"/>
        <dbReference type="Rhea" id="RHEA-COMP:18582"/>
        <dbReference type="ChEBI" id="CHEBI:15378"/>
        <dbReference type="ChEBI" id="CHEBI:16708"/>
        <dbReference type="ChEBI" id="CHEBI:57844"/>
        <dbReference type="ChEBI" id="CHEBI:59789"/>
        <dbReference type="ChEBI" id="CHEBI:82833"/>
        <dbReference type="ChEBI" id="CHEBI:194443"/>
        <dbReference type="EC" id="2.4.99.17"/>
    </reaction>
</comment>
<reference evidence="14" key="2">
    <citation type="submission" date="2020-09" db="EMBL/GenBank/DDBJ databases">
        <authorList>
            <person name="Sun Q."/>
            <person name="Kim S."/>
        </authorList>
    </citation>
    <scope>NUCLEOTIDE SEQUENCE</scope>
    <source>
        <strain evidence="14">KCTC 12711</strain>
    </source>
</reference>
<dbReference type="PANTHER" id="PTHR30307:SF0">
    <property type="entry name" value="S-ADENOSYLMETHIONINE:TRNA RIBOSYLTRANSFERASE-ISOMERASE"/>
    <property type="match status" value="1"/>
</dbReference>
<keyword evidence="4 13" id="KW-0963">Cytoplasm</keyword>